<dbReference type="Pfam" id="PF02902">
    <property type="entry name" value="Peptidase_C48"/>
    <property type="match status" value="1"/>
</dbReference>
<dbReference type="Proteomes" id="UP000078200">
    <property type="component" value="Unassembled WGS sequence"/>
</dbReference>
<dbReference type="STRING" id="7395.A0A1A9V6J2"/>
<dbReference type="EnsemblMetazoa" id="GAUT027538-RA">
    <property type="protein sequence ID" value="GAUT027538-PA"/>
    <property type="gene ID" value="GAUT027538"/>
</dbReference>
<dbReference type="InterPro" id="IPR038765">
    <property type="entry name" value="Papain-like_cys_pep_sf"/>
</dbReference>
<dbReference type="PANTHER" id="PTHR46915">
    <property type="entry name" value="UBIQUITIN-LIKE PROTEASE 4-RELATED"/>
    <property type="match status" value="1"/>
</dbReference>
<keyword evidence="2" id="KW-0645">Protease</keyword>
<keyword evidence="4" id="KW-0788">Thiol protease</keyword>
<keyword evidence="7" id="KW-1185">Reference proteome</keyword>
<protein>
    <recommendedName>
        <fullName evidence="5">Ubiquitin-like protease family profile domain-containing protein</fullName>
    </recommendedName>
</protein>
<evidence type="ECO:0000256" key="4">
    <source>
        <dbReference type="ARBA" id="ARBA00022807"/>
    </source>
</evidence>
<dbReference type="GO" id="GO:0008234">
    <property type="term" value="F:cysteine-type peptidase activity"/>
    <property type="evidence" value="ECO:0007669"/>
    <property type="project" value="UniProtKB-KW"/>
</dbReference>
<keyword evidence="3" id="KW-0378">Hydrolase</keyword>
<dbReference type="Gene3D" id="3.40.395.10">
    <property type="entry name" value="Adenoviral Proteinase, Chain A"/>
    <property type="match status" value="1"/>
</dbReference>
<comment type="similarity">
    <text evidence="1">Belongs to the peptidase C48 family.</text>
</comment>
<evidence type="ECO:0000256" key="1">
    <source>
        <dbReference type="ARBA" id="ARBA00005234"/>
    </source>
</evidence>
<accession>A0A1A9V6J2</accession>
<dbReference type="GO" id="GO:0006508">
    <property type="term" value="P:proteolysis"/>
    <property type="evidence" value="ECO:0007669"/>
    <property type="project" value="UniProtKB-KW"/>
</dbReference>
<organism evidence="6 7">
    <name type="scientific">Glossina austeni</name>
    <name type="common">Savannah tsetse fly</name>
    <dbReference type="NCBI Taxonomy" id="7395"/>
    <lineage>
        <taxon>Eukaryota</taxon>
        <taxon>Metazoa</taxon>
        <taxon>Ecdysozoa</taxon>
        <taxon>Arthropoda</taxon>
        <taxon>Hexapoda</taxon>
        <taxon>Insecta</taxon>
        <taxon>Pterygota</taxon>
        <taxon>Neoptera</taxon>
        <taxon>Endopterygota</taxon>
        <taxon>Diptera</taxon>
        <taxon>Brachycera</taxon>
        <taxon>Muscomorpha</taxon>
        <taxon>Hippoboscoidea</taxon>
        <taxon>Glossinidae</taxon>
        <taxon>Glossina</taxon>
    </lineage>
</organism>
<feature type="domain" description="Ubiquitin-like protease family profile" evidence="5">
    <location>
        <begin position="19"/>
        <end position="150"/>
    </location>
</feature>
<evidence type="ECO:0000313" key="6">
    <source>
        <dbReference type="EnsemblMetazoa" id="GAUT027538-PA"/>
    </source>
</evidence>
<dbReference type="AlphaFoldDB" id="A0A1A9V6J2"/>
<dbReference type="SUPFAM" id="SSF54001">
    <property type="entry name" value="Cysteine proteinases"/>
    <property type="match status" value="1"/>
</dbReference>
<evidence type="ECO:0000313" key="7">
    <source>
        <dbReference type="Proteomes" id="UP000078200"/>
    </source>
</evidence>
<evidence type="ECO:0000256" key="3">
    <source>
        <dbReference type="ARBA" id="ARBA00022801"/>
    </source>
</evidence>
<evidence type="ECO:0000256" key="2">
    <source>
        <dbReference type="ARBA" id="ARBA00022670"/>
    </source>
</evidence>
<name>A0A1A9V6J2_GLOAU</name>
<dbReference type="PROSITE" id="PS50600">
    <property type="entry name" value="ULP_PROTEASE"/>
    <property type="match status" value="1"/>
</dbReference>
<dbReference type="GO" id="GO:0016926">
    <property type="term" value="P:protein desumoylation"/>
    <property type="evidence" value="ECO:0007669"/>
    <property type="project" value="UniProtKB-ARBA"/>
</dbReference>
<sequence>MQQQQEPPMLIYPSGQFSISITWMDYELLSPGRWLNGTIMEFYGLWLRDRLGKTLRDRVSILSPFVYTQICQQRWDILHRSTGRIDLFNMPALLLPICTRKHWLLAIVSHPGMSQGKSSSIFIADSTKHLVPGYKVEVDFNEIFFHANMF</sequence>
<evidence type="ECO:0000259" key="5">
    <source>
        <dbReference type="PROSITE" id="PS50600"/>
    </source>
</evidence>
<reference evidence="6" key="1">
    <citation type="submission" date="2020-05" db="UniProtKB">
        <authorList>
            <consortium name="EnsemblMetazoa"/>
        </authorList>
    </citation>
    <scope>IDENTIFICATION</scope>
    <source>
        <strain evidence="6">TTRI</strain>
    </source>
</reference>
<dbReference type="PANTHER" id="PTHR46915:SF2">
    <property type="entry name" value="UBIQUITIN-LIKE PROTEASE 4"/>
    <property type="match status" value="1"/>
</dbReference>
<proteinExistence type="inferred from homology"/>
<dbReference type="VEuPathDB" id="VectorBase:GAUT027538"/>
<dbReference type="InterPro" id="IPR003653">
    <property type="entry name" value="Peptidase_C48_C"/>
</dbReference>